<sequence length="477" mass="50770">MGSLEEPKFYNIINGEKRSSKESYRVTDPRTEESLWDAPVATASDLEDAVAAANKAFKTWGKSTIAERRAVLAKMADVIRENAAELSALTMRETGKSALMGQIEVDNTVGQIAVVSRLALEDEVQYEDDTVRVLATHPPLGVVAAICPWNFPVIMCNFKMISALVTGNCVIVKPSPFTPYAVLRMAELCAPLLPPGVLQAVNGGADVGAQMTAHPGVAKVSFTGTAATGRRVMAACAATLKRVTLELAGNDAALVLPDVDVAAAAVKTAQGAFFNAGQMCVATKRVYVHESIYEEFLGRFVAEVAEKYGVLPDAAAPTVFGPVSNKLQYDTVKKILEDAKKRGAAVVAGGDGAGTPEKGYWIPPTVVADPPEDSLLVQEEQFGPIIPILKWSNEDDVIARANLANAGLGATVYCRDVAKAESIARRLEAGSVYINMPEMPNPNAYFSGFKDSGLGGEMGRQGLLAYCYTQSIHIPKA</sequence>
<evidence type="ECO:0000256" key="3">
    <source>
        <dbReference type="ARBA" id="ARBA00024226"/>
    </source>
</evidence>
<dbReference type="CDD" id="cd07106">
    <property type="entry name" value="ALDH_AldA-AAD23400"/>
    <property type="match status" value="1"/>
</dbReference>
<organism evidence="6 7">
    <name type="scientific">Pleurostoma richardsiae</name>
    <dbReference type="NCBI Taxonomy" id="41990"/>
    <lineage>
        <taxon>Eukaryota</taxon>
        <taxon>Fungi</taxon>
        <taxon>Dikarya</taxon>
        <taxon>Ascomycota</taxon>
        <taxon>Pezizomycotina</taxon>
        <taxon>Sordariomycetes</taxon>
        <taxon>Sordariomycetidae</taxon>
        <taxon>Calosphaeriales</taxon>
        <taxon>Pleurostomataceae</taxon>
        <taxon>Pleurostoma</taxon>
    </lineage>
</organism>
<dbReference type="GO" id="GO:0004029">
    <property type="term" value="F:aldehyde dehydrogenase (NAD+) activity"/>
    <property type="evidence" value="ECO:0007669"/>
    <property type="project" value="UniProtKB-EC"/>
</dbReference>
<dbReference type="InterPro" id="IPR016162">
    <property type="entry name" value="Ald_DH_N"/>
</dbReference>
<dbReference type="Pfam" id="PF00171">
    <property type="entry name" value="Aldedh"/>
    <property type="match status" value="1"/>
</dbReference>
<evidence type="ECO:0000259" key="5">
    <source>
        <dbReference type="Pfam" id="PF00171"/>
    </source>
</evidence>
<dbReference type="AlphaFoldDB" id="A0AA38VCU9"/>
<dbReference type="InterPro" id="IPR016160">
    <property type="entry name" value="Ald_DH_CS_CYS"/>
</dbReference>
<keyword evidence="2" id="KW-0560">Oxidoreductase</keyword>
<dbReference type="InterPro" id="IPR044086">
    <property type="entry name" value="LUC3-like"/>
</dbReference>
<evidence type="ECO:0000256" key="4">
    <source>
        <dbReference type="ARBA" id="ARBA00049194"/>
    </source>
</evidence>
<dbReference type="Proteomes" id="UP001174694">
    <property type="component" value="Unassembled WGS sequence"/>
</dbReference>
<dbReference type="EMBL" id="JANBVO010000029">
    <property type="protein sequence ID" value="KAJ9138666.1"/>
    <property type="molecule type" value="Genomic_DNA"/>
</dbReference>
<dbReference type="InterPro" id="IPR016163">
    <property type="entry name" value="Ald_DH_C"/>
</dbReference>
<dbReference type="Gene3D" id="3.40.605.10">
    <property type="entry name" value="Aldehyde Dehydrogenase, Chain A, domain 1"/>
    <property type="match status" value="1"/>
</dbReference>
<reference evidence="6" key="1">
    <citation type="submission" date="2022-07" db="EMBL/GenBank/DDBJ databases">
        <title>Fungi with potential for degradation of polypropylene.</title>
        <authorList>
            <person name="Gostincar C."/>
        </authorList>
    </citation>
    <scope>NUCLEOTIDE SEQUENCE</scope>
    <source>
        <strain evidence="6">EXF-13308</strain>
    </source>
</reference>
<evidence type="ECO:0000313" key="7">
    <source>
        <dbReference type="Proteomes" id="UP001174694"/>
    </source>
</evidence>
<comment type="similarity">
    <text evidence="1">Belongs to the aldehyde dehydrogenase family.</text>
</comment>
<accession>A0AA38VCU9</accession>
<dbReference type="SUPFAM" id="SSF53720">
    <property type="entry name" value="ALDH-like"/>
    <property type="match status" value="1"/>
</dbReference>
<proteinExistence type="inferred from homology"/>
<comment type="catalytic activity">
    <reaction evidence="4">
        <text>an aldehyde + NAD(+) + H2O = a carboxylate + NADH + 2 H(+)</text>
        <dbReference type="Rhea" id="RHEA:16185"/>
        <dbReference type="ChEBI" id="CHEBI:15377"/>
        <dbReference type="ChEBI" id="CHEBI:15378"/>
        <dbReference type="ChEBI" id="CHEBI:17478"/>
        <dbReference type="ChEBI" id="CHEBI:29067"/>
        <dbReference type="ChEBI" id="CHEBI:57540"/>
        <dbReference type="ChEBI" id="CHEBI:57945"/>
        <dbReference type="EC" id="1.2.1.3"/>
    </reaction>
</comment>
<keyword evidence="7" id="KW-1185">Reference proteome</keyword>
<evidence type="ECO:0000256" key="1">
    <source>
        <dbReference type="ARBA" id="ARBA00009986"/>
    </source>
</evidence>
<dbReference type="FunFam" id="3.40.605.10:FF:000007">
    <property type="entry name" value="NAD/NADP-dependent betaine aldehyde dehydrogenase"/>
    <property type="match status" value="1"/>
</dbReference>
<dbReference type="PROSITE" id="PS00070">
    <property type="entry name" value="ALDEHYDE_DEHYDR_CYS"/>
    <property type="match status" value="1"/>
</dbReference>
<feature type="domain" description="Aldehyde dehydrogenase" evidence="5">
    <location>
        <begin position="19"/>
        <end position="472"/>
    </location>
</feature>
<dbReference type="EC" id="1.2.1.3" evidence="3"/>
<dbReference type="Gene3D" id="3.40.309.10">
    <property type="entry name" value="Aldehyde Dehydrogenase, Chain A, domain 2"/>
    <property type="match status" value="1"/>
</dbReference>
<dbReference type="PANTHER" id="PTHR11699">
    <property type="entry name" value="ALDEHYDE DEHYDROGENASE-RELATED"/>
    <property type="match status" value="1"/>
</dbReference>
<name>A0AA38VCU9_9PEZI</name>
<dbReference type="FunFam" id="3.40.309.10:FF:000009">
    <property type="entry name" value="Aldehyde dehydrogenase A"/>
    <property type="match status" value="1"/>
</dbReference>
<comment type="caution">
    <text evidence="6">The sequence shown here is derived from an EMBL/GenBank/DDBJ whole genome shotgun (WGS) entry which is preliminary data.</text>
</comment>
<evidence type="ECO:0000256" key="2">
    <source>
        <dbReference type="ARBA" id="ARBA00023002"/>
    </source>
</evidence>
<gene>
    <name evidence="6" type="ORF">NKR23_g8337</name>
</gene>
<dbReference type="InterPro" id="IPR015590">
    <property type="entry name" value="Aldehyde_DH_dom"/>
</dbReference>
<protein>
    <recommendedName>
        <fullName evidence="3">aldehyde dehydrogenase (NAD(+))</fullName>
        <ecNumber evidence="3">1.2.1.3</ecNumber>
    </recommendedName>
</protein>
<evidence type="ECO:0000313" key="6">
    <source>
        <dbReference type="EMBL" id="KAJ9138666.1"/>
    </source>
</evidence>
<dbReference type="InterPro" id="IPR016161">
    <property type="entry name" value="Ald_DH/histidinol_DH"/>
</dbReference>